<dbReference type="InterPro" id="IPR010982">
    <property type="entry name" value="Lambda_DNA-bd_dom_sf"/>
</dbReference>
<evidence type="ECO:0000313" key="2">
    <source>
        <dbReference type="Proteomes" id="UP000191135"/>
    </source>
</evidence>
<dbReference type="AlphaFoldDB" id="A0A1U9Z2F5"/>
<reference evidence="1 2" key="1">
    <citation type="submission" date="2017-03" db="EMBL/GenBank/DDBJ databases">
        <title>Foreign affairs: Plasmid Transfer between Roseobacters and Rhizobia.</title>
        <authorList>
            <person name="Bartling P."/>
            <person name="Bunk B."/>
            <person name="Overmann J."/>
            <person name="Brinkmann H."/>
            <person name="Petersen J."/>
        </authorList>
    </citation>
    <scope>NUCLEOTIDE SEQUENCE [LARGE SCALE GENOMIC DNA]</scope>
    <source>
        <strain evidence="1 2">MACL11</strain>
    </source>
</reference>
<dbReference type="RefSeq" id="WP_018066961.1">
    <property type="nucleotide sequence ID" value="NZ_AQWH01000030.1"/>
</dbReference>
<name>A0A1U9Z2F5_9HYPH</name>
<dbReference type="KEGG" id="mmed:Mame_02544"/>
<gene>
    <name evidence="1" type="ORF">Mame_02544</name>
</gene>
<evidence type="ECO:0000313" key="1">
    <source>
        <dbReference type="EMBL" id="AQZ51871.1"/>
    </source>
</evidence>
<evidence type="ECO:0008006" key="3">
    <source>
        <dbReference type="Google" id="ProtNLM"/>
    </source>
</evidence>
<dbReference type="GO" id="GO:0003677">
    <property type="term" value="F:DNA binding"/>
    <property type="evidence" value="ECO:0007669"/>
    <property type="project" value="InterPro"/>
</dbReference>
<organism evidence="1 2">
    <name type="scientific">Martelella mediterranea DSM 17316</name>
    <dbReference type="NCBI Taxonomy" id="1122214"/>
    <lineage>
        <taxon>Bacteria</taxon>
        <taxon>Pseudomonadati</taxon>
        <taxon>Pseudomonadota</taxon>
        <taxon>Alphaproteobacteria</taxon>
        <taxon>Hyphomicrobiales</taxon>
        <taxon>Aurantimonadaceae</taxon>
        <taxon>Martelella</taxon>
    </lineage>
</organism>
<dbReference type="Proteomes" id="UP000191135">
    <property type="component" value="Chromosome"/>
</dbReference>
<proteinExistence type="predicted"/>
<keyword evidence="2" id="KW-1185">Reference proteome</keyword>
<accession>A0A1U9Z2F5</accession>
<sequence>MTTPHQIRAARALLGLSHDQAAALTGIDRDLLLQAEDDAAERDLAIADALEKAFVKQGIVFIEDGEGGFGPGVRLKQQIGKCGSIRPENLNSANDG</sequence>
<dbReference type="EMBL" id="CP020330">
    <property type="protein sequence ID" value="AQZ51871.1"/>
    <property type="molecule type" value="Genomic_DNA"/>
</dbReference>
<dbReference type="Gene3D" id="1.10.260.40">
    <property type="entry name" value="lambda repressor-like DNA-binding domains"/>
    <property type="match status" value="1"/>
</dbReference>
<dbReference type="OrthoDB" id="7206663at2"/>
<protein>
    <recommendedName>
        <fullName evidence="3">HTH cro/C1-type domain-containing protein</fullName>
    </recommendedName>
</protein>
<dbReference type="SUPFAM" id="SSF47413">
    <property type="entry name" value="lambda repressor-like DNA-binding domains"/>
    <property type="match status" value="1"/>
</dbReference>